<dbReference type="EMBL" id="CP001108">
    <property type="protein sequence ID" value="ACF46346.1"/>
    <property type="molecule type" value="Genomic_DNA"/>
</dbReference>
<dbReference type="Gene3D" id="3.90.1580.10">
    <property type="entry name" value="paralog of FGE (formylglycine-generating enzyme)"/>
    <property type="match status" value="1"/>
</dbReference>
<evidence type="ECO:0000313" key="3">
    <source>
        <dbReference type="Proteomes" id="UP000002725"/>
    </source>
</evidence>
<protein>
    <recommendedName>
        <fullName evidence="1">Sulfatase-modifying factor enzyme-like domain-containing protein</fullName>
    </recommendedName>
</protein>
<organism evidence="2 3">
    <name type="scientific">Prosthecochloris aestuarii (strain DSM 271 / SK 413)</name>
    <dbReference type="NCBI Taxonomy" id="290512"/>
    <lineage>
        <taxon>Bacteria</taxon>
        <taxon>Pseudomonadati</taxon>
        <taxon>Chlorobiota</taxon>
        <taxon>Chlorobiia</taxon>
        <taxon>Chlorobiales</taxon>
        <taxon>Chlorobiaceae</taxon>
        <taxon>Prosthecochloris</taxon>
    </lineage>
</organism>
<dbReference type="GO" id="GO:0120147">
    <property type="term" value="F:formylglycine-generating oxidase activity"/>
    <property type="evidence" value="ECO:0007669"/>
    <property type="project" value="TreeGrafter"/>
</dbReference>
<dbReference type="InterPro" id="IPR005532">
    <property type="entry name" value="SUMF_dom"/>
</dbReference>
<dbReference type="InterPro" id="IPR016187">
    <property type="entry name" value="CTDL_fold"/>
</dbReference>
<evidence type="ECO:0000259" key="1">
    <source>
        <dbReference type="Pfam" id="PF03781"/>
    </source>
</evidence>
<evidence type="ECO:0000313" key="2">
    <source>
        <dbReference type="EMBL" id="ACF46346.1"/>
    </source>
</evidence>
<dbReference type="SUPFAM" id="SSF56436">
    <property type="entry name" value="C-type lectin-like"/>
    <property type="match status" value="1"/>
</dbReference>
<accession>B4S8F9</accession>
<dbReference type="RefSeq" id="WP_012505880.1">
    <property type="nucleotide sequence ID" value="NC_011059.1"/>
</dbReference>
<keyword evidence="3" id="KW-1185">Reference proteome</keyword>
<dbReference type="HOGENOM" id="CLU_012431_0_1_10"/>
<gene>
    <name evidence="2" type="ordered locus">Paes_1321</name>
</gene>
<dbReference type="InterPro" id="IPR051043">
    <property type="entry name" value="Sulfatase_Mod_Factor_Kinase"/>
</dbReference>
<name>B4S8F9_PROA2</name>
<dbReference type="Proteomes" id="UP000002725">
    <property type="component" value="Chromosome"/>
</dbReference>
<dbReference type="PANTHER" id="PTHR23150">
    <property type="entry name" value="SULFATASE MODIFYING FACTOR 1, 2"/>
    <property type="match status" value="1"/>
</dbReference>
<dbReference type="eggNOG" id="COG1262">
    <property type="taxonomic scope" value="Bacteria"/>
</dbReference>
<dbReference type="KEGG" id="paa:Paes_1321"/>
<feature type="domain" description="Sulfatase-modifying factor enzyme-like" evidence="1">
    <location>
        <begin position="38"/>
        <end position="258"/>
    </location>
</feature>
<dbReference type="Pfam" id="PF03781">
    <property type="entry name" value="FGE-sulfatase"/>
    <property type="match status" value="1"/>
</dbReference>
<proteinExistence type="predicted"/>
<dbReference type="PANTHER" id="PTHR23150:SF19">
    <property type="entry name" value="FORMYLGLYCINE-GENERATING ENZYME"/>
    <property type="match status" value="1"/>
</dbReference>
<reference evidence="2" key="1">
    <citation type="submission" date="2008-06" db="EMBL/GenBank/DDBJ databases">
        <title>Complete sequence of chromosome of Prosthecochloris aestuarii DSM 271.</title>
        <authorList>
            <consortium name="US DOE Joint Genome Institute"/>
            <person name="Lucas S."/>
            <person name="Copeland A."/>
            <person name="Lapidus A."/>
            <person name="Glavina del Rio T."/>
            <person name="Dalin E."/>
            <person name="Tice H."/>
            <person name="Bruce D."/>
            <person name="Goodwin L."/>
            <person name="Pitluck S."/>
            <person name="Schmutz J."/>
            <person name="Larimer F."/>
            <person name="Land M."/>
            <person name="Hauser L."/>
            <person name="Kyrpides N."/>
            <person name="Anderson I."/>
            <person name="Liu Z."/>
            <person name="Li T."/>
            <person name="Zhao F."/>
            <person name="Overmann J."/>
            <person name="Bryant D.A."/>
            <person name="Richardson P."/>
        </authorList>
    </citation>
    <scope>NUCLEOTIDE SEQUENCE [LARGE SCALE GENOMIC DNA]</scope>
    <source>
        <strain evidence="2">DSM 271</strain>
    </source>
</reference>
<dbReference type="AlphaFoldDB" id="B4S8F9"/>
<dbReference type="InterPro" id="IPR042095">
    <property type="entry name" value="SUMF_sf"/>
</dbReference>
<dbReference type="STRING" id="290512.Paes_1321"/>
<sequence>MTSPTRNETLAELRSRAIQPFSSELSPVIVNEQDGSPMVLVPAGRFTMGDDLDKESPQQSVFLKAFYISIYAVTNRQYRAFMEATGHRPPNIGARIDSLSVWHEEGCPEAFDDYPVVLISWDDADAYARWAGCRLPNEAEWEKAARGPEGLIYPWGERWDENNCRNRNNRGEDSVALVYAYPEGVSGYGTWNQSGNIMEWCSIWEGEDDSGNASSGEEALCQERGGCWRYPDKFAFRASQRSFVVPKAVNDFRGFRLVLPVESGGGREDG</sequence>